<evidence type="ECO:0000256" key="1">
    <source>
        <dbReference type="ARBA" id="ARBA00004141"/>
    </source>
</evidence>
<keyword evidence="3 7" id="KW-0812">Transmembrane</keyword>
<protein>
    <recommendedName>
        <fullName evidence="8">Major facilitator superfamily (MFS) profile domain-containing protein</fullName>
    </recommendedName>
</protein>
<feature type="transmembrane region" description="Helical" evidence="7">
    <location>
        <begin position="127"/>
        <end position="147"/>
    </location>
</feature>
<feature type="transmembrane region" description="Helical" evidence="7">
    <location>
        <begin position="63"/>
        <end position="82"/>
    </location>
</feature>
<sequence>MGVSRASNGIVTAAFGIGGLVAGSLTGYISDRTQNRVGPQICASFLYMAAGLVLYFAERFYQIVMFRLVLGFASSIADTMLFTTVADVYPANLLGFKMAVIFVFDNVGNMLGPLLGGKVYEKMGVGGVAIIAISLGAIELVMVVVFVRNSLDIRHAQASESTGNLESIPENTTESTIVSSKPDRDNQVNSRRDSNPSKVSVYSVATQPEDEAAHDSAISAEVSNKNGKSMHLLRLILQLAVAGPTVSIFVATGMQSVIETILPLRLFDRFGYSPATIGISFLIVGGVLILAMPAVGFVNDKVVTKHGEYMRYYAIALGALLIFLSQIVMALAGSYAVLILGYSLFAISSMLVIVPAQSAFGDFINASESPAMAQCYSLAWIAEGLANISLPPIASSLYAAEGFLTMLLSMSAVLCVICALAVLLFPIRQHWRSVRQDS</sequence>
<organism evidence="9 10">
    <name type="scientific">Coemansia guatemalensis</name>
    <dbReference type="NCBI Taxonomy" id="2761395"/>
    <lineage>
        <taxon>Eukaryota</taxon>
        <taxon>Fungi</taxon>
        <taxon>Fungi incertae sedis</taxon>
        <taxon>Zoopagomycota</taxon>
        <taxon>Kickxellomycotina</taxon>
        <taxon>Kickxellomycetes</taxon>
        <taxon>Kickxellales</taxon>
        <taxon>Kickxellaceae</taxon>
        <taxon>Coemansia</taxon>
    </lineage>
</organism>
<feature type="compositionally biased region" description="Polar residues" evidence="6">
    <location>
        <begin position="162"/>
        <end position="179"/>
    </location>
</feature>
<evidence type="ECO:0000256" key="5">
    <source>
        <dbReference type="ARBA" id="ARBA00023136"/>
    </source>
</evidence>
<feature type="transmembrane region" description="Helical" evidence="7">
    <location>
        <begin position="41"/>
        <end position="57"/>
    </location>
</feature>
<feature type="compositionally biased region" description="Basic and acidic residues" evidence="6">
    <location>
        <begin position="181"/>
        <end position="195"/>
    </location>
</feature>
<keyword evidence="4 7" id="KW-1133">Transmembrane helix</keyword>
<feature type="transmembrane region" description="Helical" evidence="7">
    <location>
        <begin position="310"/>
        <end position="329"/>
    </location>
</feature>
<feature type="domain" description="Major facilitator superfamily (MFS) profile" evidence="8">
    <location>
        <begin position="1"/>
        <end position="430"/>
    </location>
</feature>
<feature type="transmembrane region" description="Helical" evidence="7">
    <location>
        <begin position="375"/>
        <end position="394"/>
    </location>
</feature>
<evidence type="ECO:0000259" key="8">
    <source>
        <dbReference type="PROSITE" id="PS50850"/>
    </source>
</evidence>
<evidence type="ECO:0000256" key="7">
    <source>
        <dbReference type="SAM" id="Phobius"/>
    </source>
</evidence>
<dbReference type="InterPro" id="IPR036259">
    <property type="entry name" value="MFS_trans_sf"/>
</dbReference>
<dbReference type="InterPro" id="IPR050930">
    <property type="entry name" value="MFS_Vesicular_Transporter"/>
</dbReference>
<dbReference type="GO" id="GO:0022857">
    <property type="term" value="F:transmembrane transporter activity"/>
    <property type="evidence" value="ECO:0007669"/>
    <property type="project" value="InterPro"/>
</dbReference>
<dbReference type="GO" id="GO:0016020">
    <property type="term" value="C:membrane"/>
    <property type="evidence" value="ECO:0007669"/>
    <property type="project" value="UniProtKB-SubCell"/>
</dbReference>
<evidence type="ECO:0000313" key="10">
    <source>
        <dbReference type="Proteomes" id="UP001140094"/>
    </source>
</evidence>
<gene>
    <name evidence="9" type="ORF">H4R20_003379</name>
</gene>
<dbReference type="EMBL" id="JANBUO010000695">
    <property type="protein sequence ID" value="KAJ2802193.1"/>
    <property type="molecule type" value="Genomic_DNA"/>
</dbReference>
<evidence type="ECO:0000256" key="3">
    <source>
        <dbReference type="ARBA" id="ARBA00022692"/>
    </source>
</evidence>
<feature type="transmembrane region" description="Helical" evidence="7">
    <location>
        <begin position="406"/>
        <end position="427"/>
    </location>
</feature>
<accession>A0A9W8HTU1</accession>
<dbReference type="Gene3D" id="1.20.1250.20">
    <property type="entry name" value="MFS general substrate transporter like domains"/>
    <property type="match status" value="1"/>
</dbReference>
<dbReference type="AlphaFoldDB" id="A0A9W8HTU1"/>
<dbReference type="PANTHER" id="PTHR23506:SF23">
    <property type="entry name" value="GH10249P"/>
    <property type="match status" value="1"/>
</dbReference>
<evidence type="ECO:0000256" key="4">
    <source>
        <dbReference type="ARBA" id="ARBA00022989"/>
    </source>
</evidence>
<keyword evidence="2" id="KW-0813">Transport</keyword>
<dbReference type="InterPro" id="IPR020846">
    <property type="entry name" value="MFS_dom"/>
</dbReference>
<keyword evidence="5 7" id="KW-0472">Membrane</keyword>
<dbReference type="OrthoDB" id="5086884at2759"/>
<name>A0A9W8HTU1_9FUNG</name>
<evidence type="ECO:0000256" key="2">
    <source>
        <dbReference type="ARBA" id="ARBA00022448"/>
    </source>
</evidence>
<feature type="transmembrane region" description="Helical" evidence="7">
    <location>
        <begin position="6"/>
        <end position="29"/>
    </location>
</feature>
<comment type="caution">
    <text evidence="9">The sequence shown here is derived from an EMBL/GenBank/DDBJ whole genome shotgun (WGS) entry which is preliminary data.</text>
</comment>
<feature type="region of interest" description="Disordered" evidence="6">
    <location>
        <begin position="162"/>
        <end position="199"/>
    </location>
</feature>
<reference evidence="9" key="1">
    <citation type="submission" date="2022-07" db="EMBL/GenBank/DDBJ databases">
        <title>Phylogenomic reconstructions and comparative analyses of Kickxellomycotina fungi.</title>
        <authorList>
            <person name="Reynolds N.K."/>
            <person name="Stajich J.E."/>
            <person name="Barry K."/>
            <person name="Grigoriev I.V."/>
            <person name="Crous P."/>
            <person name="Smith M.E."/>
        </authorList>
    </citation>
    <scope>NUCLEOTIDE SEQUENCE</scope>
    <source>
        <strain evidence="9">NRRL 1565</strain>
    </source>
</reference>
<proteinExistence type="predicted"/>
<dbReference type="Pfam" id="PF07690">
    <property type="entry name" value="MFS_1"/>
    <property type="match status" value="1"/>
</dbReference>
<keyword evidence="10" id="KW-1185">Reference proteome</keyword>
<comment type="subcellular location">
    <subcellularLocation>
        <location evidence="1">Membrane</location>
        <topology evidence="1">Multi-pass membrane protein</topology>
    </subcellularLocation>
</comment>
<dbReference type="PANTHER" id="PTHR23506">
    <property type="entry name" value="GH10249P"/>
    <property type="match status" value="1"/>
</dbReference>
<dbReference type="SUPFAM" id="SSF103473">
    <property type="entry name" value="MFS general substrate transporter"/>
    <property type="match status" value="1"/>
</dbReference>
<evidence type="ECO:0000313" key="9">
    <source>
        <dbReference type="EMBL" id="KAJ2802193.1"/>
    </source>
</evidence>
<feature type="transmembrane region" description="Helical" evidence="7">
    <location>
        <begin position="277"/>
        <end position="298"/>
    </location>
</feature>
<dbReference type="PROSITE" id="PS50850">
    <property type="entry name" value="MFS"/>
    <property type="match status" value="1"/>
</dbReference>
<feature type="transmembrane region" description="Helical" evidence="7">
    <location>
        <begin position="235"/>
        <end position="257"/>
    </location>
</feature>
<dbReference type="InterPro" id="IPR011701">
    <property type="entry name" value="MFS"/>
</dbReference>
<dbReference type="Proteomes" id="UP001140094">
    <property type="component" value="Unassembled WGS sequence"/>
</dbReference>
<feature type="transmembrane region" description="Helical" evidence="7">
    <location>
        <begin position="335"/>
        <end position="354"/>
    </location>
</feature>
<evidence type="ECO:0000256" key="6">
    <source>
        <dbReference type="SAM" id="MobiDB-lite"/>
    </source>
</evidence>